<evidence type="ECO:0000313" key="3">
    <source>
        <dbReference type="Proteomes" id="UP000319865"/>
    </source>
</evidence>
<sequence>MNASSYPVILLVVKTAISIPDDTFAEVERRAKELGLNRSQFFTRAVQRYLADLESESITAQIDAALEAAGEDDSNAWAAAAGRRMLARTDDDW</sequence>
<dbReference type="SUPFAM" id="SSF47598">
    <property type="entry name" value="Ribbon-helix-helix"/>
    <property type="match status" value="1"/>
</dbReference>
<dbReference type="AlphaFoldDB" id="A0A543P1M1"/>
<comment type="caution">
    <text evidence="2">The sequence shown here is derived from an EMBL/GenBank/DDBJ whole genome shotgun (WGS) entry which is preliminary data.</text>
</comment>
<organism evidence="2 3">
    <name type="scientific">Blastococcus colisei</name>
    <dbReference type="NCBI Taxonomy" id="1564162"/>
    <lineage>
        <taxon>Bacteria</taxon>
        <taxon>Bacillati</taxon>
        <taxon>Actinomycetota</taxon>
        <taxon>Actinomycetes</taxon>
        <taxon>Geodermatophilales</taxon>
        <taxon>Geodermatophilaceae</taxon>
        <taxon>Blastococcus</taxon>
    </lineage>
</organism>
<dbReference type="EMBL" id="VFQE01000002">
    <property type="protein sequence ID" value="TQN37961.1"/>
    <property type="molecule type" value="Genomic_DNA"/>
</dbReference>
<proteinExistence type="predicted"/>
<dbReference type="Proteomes" id="UP000319865">
    <property type="component" value="Unassembled WGS sequence"/>
</dbReference>
<dbReference type="GO" id="GO:0006355">
    <property type="term" value="P:regulation of DNA-templated transcription"/>
    <property type="evidence" value="ECO:0007669"/>
    <property type="project" value="InterPro"/>
</dbReference>
<dbReference type="Gene3D" id="1.10.1220.10">
    <property type="entry name" value="Met repressor-like"/>
    <property type="match status" value="1"/>
</dbReference>
<name>A0A543P1M1_9ACTN</name>
<accession>A0A543P1M1</accession>
<dbReference type="CDD" id="cd22231">
    <property type="entry name" value="RHH_NikR_HicB-like"/>
    <property type="match status" value="1"/>
</dbReference>
<feature type="domain" description="Ribbon-helix-helix protein CopG" evidence="1">
    <location>
        <begin position="15"/>
        <end position="51"/>
    </location>
</feature>
<dbReference type="Pfam" id="PF01402">
    <property type="entry name" value="RHH_1"/>
    <property type="match status" value="1"/>
</dbReference>
<protein>
    <submittedName>
        <fullName evidence="2">Ribbon-helix-helix CopG family protein</fullName>
    </submittedName>
</protein>
<evidence type="ECO:0000259" key="1">
    <source>
        <dbReference type="Pfam" id="PF01402"/>
    </source>
</evidence>
<dbReference type="InterPro" id="IPR010985">
    <property type="entry name" value="Ribbon_hlx_hlx"/>
</dbReference>
<dbReference type="InterPro" id="IPR013321">
    <property type="entry name" value="Arc_rbn_hlx_hlx"/>
</dbReference>
<keyword evidence="3" id="KW-1185">Reference proteome</keyword>
<dbReference type="InterPro" id="IPR002145">
    <property type="entry name" value="CopG"/>
</dbReference>
<evidence type="ECO:0000313" key="2">
    <source>
        <dbReference type="EMBL" id="TQN37961.1"/>
    </source>
</evidence>
<gene>
    <name evidence="2" type="ORF">FHU33_4638</name>
</gene>
<reference evidence="2 3" key="1">
    <citation type="submission" date="2019-06" db="EMBL/GenBank/DDBJ databases">
        <title>Sequencing the genomes of 1000 actinobacteria strains.</title>
        <authorList>
            <person name="Klenk H.-P."/>
        </authorList>
    </citation>
    <scope>NUCLEOTIDE SEQUENCE [LARGE SCALE GENOMIC DNA]</scope>
    <source>
        <strain evidence="2 3">DSM 46837</strain>
    </source>
</reference>